<reference evidence="3" key="1">
    <citation type="journal article" date="2023" name="G3 (Bethesda)">
        <title>A reference genome for the long-term kleptoplast-retaining sea slug Elysia crispata morphotype clarki.</title>
        <authorList>
            <person name="Eastman K.E."/>
            <person name="Pendleton A.L."/>
            <person name="Shaikh M.A."/>
            <person name="Suttiyut T."/>
            <person name="Ogas R."/>
            <person name="Tomko P."/>
            <person name="Gavelis G."/>
            <person name="Widhalm J.R."/>
            <person name="Wisecaver J.H."/>
        </authorList>
    </citation>
    <scope>NUCLEOTIDE SEQUENCE</scope>
    <source>
        <strain evidence="3">ECLA1</strain>
    </source>
</reference>
<dbReference type="PROSITE" id="PS51257">
    <property type="entry name" value="PROKAR_LIPOPROTEIN"/>
    <property type="match status" value="1"/>
</dbReference>
<feature type="transmembrane region" description="Helical" evidence="2">
    <location>
        <begin position="100"/>
        <end position="121"/>
    </location>
</feature>
<dbReference type="AlphaFoldDB" id="A0AAE0YE56"/>
<feature type="region of interest" description="Disordered" evidence="1">
    <location>
        <begin position="209"/>
        <end position="230"/>
    </location>
</feature>
<keyword evidence="2" id="KW-1133">Transmembrane helix</keyword>
<keyword evidence="2" id="KW-0812">Transmembrane</keyword>
<feature type="transmembrane region" description="Helical" evidence="2">
    <location>
        <begin position="73"/>
        <end position="94"/>
    </location>
</feature>
<keyword evidence="2" id="KW-0472">Membrane</keyword>
<proteinExistence type="predicted"/>
<dbReference type="EMBL" id="JAWDGP010006346">
    <property type="protein sequence ID" value="KAK3742567.1"/>
    <property type="molecule type" value="Genomic_DNA"/>
</dbReference>
<evidence type="ECO:0000313" key="4">
    <source>
        <dbReference type="Proteomes" id="UP001283361"/>
    </source>
</evidence>
<evidence type="ECO:0000256" key="1">
    <source>
        <dbReference type="SAM" id="MobiDB-lite"/>
    </source>
</evidence>
<evidence type="ECO:0000256" key="2">
    <source>
        <dbReference type="SAM" id="Phobius"/>
    </source>
</evidence>
<evidence type="ECO:0000313" key="3">
    <source>
        <dbReference type="EMBL" id="KAK3742567.1"/>
    </source>
</evidence>
<sequence>MPQLKAVLELLYIVFTHVALVSGLTALVVACAMSRPVPVPSLTCLSLAALFTGALLVAELYCQFTATRQVKPALVHLCMWLSLILTLASLLTPLEVDRPVRAFSLVSFLAYVAAALVYFVIPGHSADGQNKAPGCRGFAGDIFCLPTPSETQRGIPAYFECANEDPVCDLSSQVEPPKYSASVYDGTSQMEPPKYSAPVYDGTSQIELPRYSAPDPARSSLPPKYEEITI</sequence>
<accession>A0AAE0YE56</accession>
<dbReference type="Proteomes" id="UP001283361">
    <property type="component" value="Unassembled WGS sequence"/>
</dbReference>
<name>A0AAE0YE56_9GAST</name>
<gene>
    <name evidence="3" type="ORF">RRG08_023400</name>
</gene>
<comment type="caution">
    <text evidence="3">The sequence shown here is derived from an EMBL/GenBank/DDBJ whole genome shotgun (WGS) entry which is preliminary data.</text>
</comment>
<feature type="transmembrane region" description="Helical" evidence="2">
    <location>
        <begin position="39"/>
        <end position="61"/>
    </location>
</feature>
<keyword evidence="4" id="KW-1185">Reference proteome</keyword>
<protein>
    <submittedName>
        <fullName evidence="3">Uncharacterized protein</fullName>
    </submittedName>
</protein>
<feature type="transmembrane region" description="Helical" evidence="2">
    <location>
        <begin position="12"/>
        <end position="33"/>
    </location>
</feature>
<organism evidence="3 4">
    <name type="scientific">Elysia crispata</name>
    <name type="common">lettuce slug</name>
    <dbReference type="NCBI Taxonomy" id="231223"/>
    <lineage>
        <taxon>Eukaryota</taxon>
        <taxon>Metazoa</taxon>
        <taxon>Spiralia</taxon>
        <taxon>Lophotrochozoa</taxon>
        <taxon>Mollusca</taxon>
        <taxon>Gastropoda</taxon>
        <taxon>Heterobranchia</taxon>
        <taxon>Euthyneura</taxon>
        <taxon>Panpulmonata</taxon>
        <taxon>Sacoglossa</taxon>
        <taxon>Placobranchoidea</taxon>
        <taxon>Plakobranchidae</taxon>
        <taxon>Elysia</taxon>
    </lineage>
</organism>